<organism evidence="14 15">
    <name type="scientific">Akkermansia glycaniphila</name>
    <dbReference type="NCBI Taxonomy" id="1679444"/>
    <lineage>
        <taxon>Bacteria</taxon>
        <taxon>Pseudomonadati</taxon>
        <taxon>Verrucomicrobiota</taxon>
        <taxon>Verrucomicrobiia</taxon>
        <taxon>Verrucomicrobiales</taxon>
        <taxon>Akkermansiaceae</taxon>
        <taxon>Akkermansia</taxon>
    </lineage>
</organism>
<dbReference type="Pfam" id="PF00712">
    <property type="entry name" value="DNA_pol3_beta"/>
    <property type="match status" value="1"/>
</dbReference>
<dbReference type="KEGG" id="agl:PYTT_1078"/>
<evidence type="ECO:0000259" key="11">
    <source>
        <dbReference type="Pfam" id="PF00712"/>
    </source>
</evidence>
<dbReference type="STRING" id="1679444.PYTT_1078"/>
<dbReference type="Pfam" id="PF02768">
    <property type="entry name" value="DNA_pol3_beta_3"/>
    <property type="match status" value="1"/>
</dbReference>
<evidence type="ECO:0000256" key="10">
    <source>
        <dbReference type="PIRNR" id="PIRNR000804"/>
    </source>
</evidence>
<keyword evidence="15" id="KW-1185">Reference proteome</keyword>
<dbReference type="NCBIfam" id="TIGR00663">
    <property type="entry name" value="dnan"/>
    <property type="match status" value="1"/>
</dbReference>
<dbReference type="PATRIC" id="fig|1679444.3.peg.2342"/>
<keyword evidence="7 10" id="KW-0235">DNA replication</keyword>
<dbReference type="GO" id="GO:0003887">
    <property type="term" value="F:DNA-directed DNA polymerase activity"/>
    <property type="evidence" value="ECO:0007669"/>
    <property type="project" value="UniProtKB-UniRule"/>
</dbReference>
<sequence length="362" mass="40379">MKFAIAKQVLLDGLNQVVNVVASRPSMPILSNVLIEADNGELRMTATNMELTIVGKVPANIDRAGAITLPAKKLQSIIREMRDGEVSIDVVKTVATIKCNRAQFKLNGLDAEEFPSLPEFRETREFKVPQAMLSKGFKCTEFAISSDNTRFVLNGIYTCFRDGKLTLVATDGRRLALFENELEFPESQQVDIILPSRAVQEIHRLLGDAGDVKVSITHNQAAFEMGDTLLVTKIIDGNYPNYRQVIPSHYSERIELPTEEILEIVRRVSLLSSEKTNTVRFSFSPDKMEVLSSAAELGEAREEMPIDYKGKDLLITFNADFIIAPLKAISEDTIVLDLIDQSSPGVIRVADEFLYVLMPMHN</sequence>
<protein>
    <recommendedName>
        <fullName evidence="3 10">Beta sliding clamp</fullName>
    </recommendedName>
</protein>
<keyword evidence="9" id="KW-0238">DNA-binding</keyword>
<reference evidence="15" key="1">
    <citation type="submission" date="2016-09" db="EMBL/GenBank/DDBJ databases">
        <authorList>
            <person name="Koehorst J."/>
        </authorList>
    </citation>
    <scope>NUCLEOTIDE SEQUENCE [LARGE SCALE GENOMIC DNA]</scope>
</reference>
<dbReference type="InterPro" id="IPR022634">
    <property type="entry name" value="DNA_polIII_beta_N"/>
</dbReference>
<dbReference type="PANTHER" id="PTHR30478:SF0">
    <property type="entry name" value="BETA SLIDING CLAMP"/>
    <property type="match status" value="1"/>
</dbReference>
<dbReference type="Proteomes" id="UP000176204">
    <property type="component" value="Chromosome I"/>
</dbReference>
<evidence type="ECO:0000259" key="12">
    <source>
        <dbReference type="Pfam" id="PF02767"/>
    </source>
</evidence>
<evidence type="ECO:0000313" key="14">
    <source>
        <dbReference type="EMBL" id="SEH83248.1"/>
    </source>
</evidence>
<evidence type="ECO:0000256" key="1">
    <source>
        <dbReference type="ARBA" id="ARBA00004496"/>
    </source>
</evidence>
<dbReference type="OrthoDB" id="8421503at2"/>
<dbReference type="SMART" id="SM00480">
    <property type="entry name" value="POL3Bc"/>
    <property type="match status" value="1"/>
</dbReference>
<keyword evidence="6 10" id="KW-0548">Nucleotidyltransferase</keyword>
<dbReference type="SUPFAM" id="SSF55979">
    <property type="entry name" value="DNA clamp"/>
    <property type="match status" value="3"/>
</dbReference>
<evidence type="ECO:0000256" key="2">
    <source>
        <dbReference type="ARBA" id="ARBA00010752"/>
    </source>
</evidence>
<dbReference type="PANTHER" id="PTHR30478">
    <property type="entry name" value="DNA POLYMERASE III SUBUNIT BETA"/>
    <property type="match status" value="1"/>
</dbReference>
<evidence type="ECO:0000256" key="8">
    <source>
        <dbReference type="ARBA" id="ARBA00022932"/>
    </source>
</evidence>
<evidence type="ECO:0000256" key="9">
    <source>
        <dbReference type="ARBA" id="ARBA00023125"/>
    </source>
</evidence>
<proteinExistence type="inferred from homology"/>
<dbReference type="GO" id="GO:0005737">
    <property type="term" value="C:cytoplasm"/>
    <property type="evidence" value="ECO:0007669"/>
    <property type="project" value="UniProtKB-SubCell"/>
</dbReference>
<dbReference type="EMBL" id="LT629973">
    <property type="protein sequence ID" value="SEH83248.1"/>
    <property type="molecule type" value="Genomic_DNA"/>
</dbReference>
<keyword evidence="8 10" id="KW-0239">DNA-directed DNA polymerase</keyword>
<dbReference type="Gene3D" id="3.10.150.10">
    <property type="entry name" value="DNA Polymerase III, subunit A, domain 2"/>
    <property type="match status" value="1"/>
</dbReference>
<dbReference type="GO" id="GO:0008408">
    <property type="term" value="F:3'-5' exonuclease activity"/>
    <property type="evidence" value="ECO:0007669"/>
    <property type="project" value="InterPro"/>
</dbReference>
<dbReference type="AlphaFoldDB" id="A0A1C7PD39"/>
<gene>
    <name evidence="14" type="ORF">PYTT_1078</name>
</gene>
<feature type="domain" description="DNA polymerase III beta sliding clamp central" evidence="12">
    <location>
        <begin position="128"/>
        <end position="241"/>
    </location>
</feature>
<dbReference type="InterPro" id="IPR001001">
    <property type="entry name" value="DNA_polIII_beta"/>
</dbReference>
<evidence type="ECO:0000313" key="15">
    <source>
        <dbReference type="Proteomes" id="UP000176204"/>
    </source>
</evidence>
<dbReference type="InterPro" id="IPR022637">
    <property type="entry name" value="DNA_polIII_beta_cen"/>
</dbReference>
<feature type="domain" description="DNA polymerase III beta sliding clamp N-terminal" evidence="11">
    <location>
        <begin position="1"/>
        <end position="118"/>
    </location>
</feature>
<keyword evidence="5 10" id="KW-0808">Transferase</keyword>
<evidence type="ECO:0000256" key="3">
    <source>
        <dbReference type="ARBA" id="ARBA00021035"/>
    </source>
</evidence>
<comment type="subunit">
    <text evidence="10">Forms a ring-shaped head-to-tail homodimer around DNA.</text>
</comment>
<comment type="subcellular location">
    <subcellularLocation>
        <location evidence="1 10">Cytoplasm</location>
    </subcellularLocation>
</comment>
<dbReference type="InterPro" id="IPR046938">
    <property type="entry name" value="DNA_clamp_sf"/>
</dbReference>
<dbReference type="RefSeq" id="WP_067774002.1">
    <property type="nucleotide sequence ID" value="NZ_JACVVN010000007.1"/>
</dbReference>
<accession>A0A1C7PD39</accession>
<dbReference type="Pfam" id="PF02767">
    <property type="entry name" value="DNA_pol3_beta_2"/>
    <property type="match status" value="1"/>
</dbReference>
<comment type="function">
    <text evidence="10">Confers DNA tethering and processivity to DNA polymerases and other proteins. Acts as a clamp, forming a ring around DNA (a reaction catalyzed by the clamp-loading complex) which diffuses in an ATP-independent manner freely and bidirectionally along dsDNA. Initially characterized for its ability to contact the catalytic subunit of DNA polymerase III (Pol III), a complex, multichain enzyme responsible for most of the replicative synthesis in bacteria; Pol III exhibits 3'-5' exonuclease proofreading activity. The beta chain is required for initiation of replication as well as for processivity of DNA replication.</text>
</comment>
<dbReference type="PIRSF" id="PIRSF000804">
    <property type="entry name" value="DNA_pol_III_b"/>
    <property type="match status" value="1"/>
</dbReference>
<keyword evidence="4 10" id="KW-0963">Cytoplasm</keyword>
<dbReference type="Gene3D" id="3.70.10.10">
    <property type="match status" value="1"/>
</dbReference>
<comment type="similarity">
    <text evidence="2 10">Belongs to the beta sliding clamp family.</text>
</comment>
<name>A0A1C7PD39_9BACT</name>
<evidence type="ECO:0000256" key="6">
    <source>
        <dbReference type="ARBA" id="ARBA00022695"/>
    </source>
</evidence>
<evidence type="ECO:0000256" key="7">
    <source>
        <dbReference type="ARBA" id="ARBA00022705"/>
    </source>
</evidence>
<dbReference type="GO" id="GO:0009360">
    <property type="term" value="C:DNA polymerase III complex"/>
    <property type="evidence" value="ECO:0007669"/>
    <property type="project" value="InterPro"/>
</dbReference>
<evidence type="ECO:0000256" key="5">
    <source>
        <dbReference type="ARBA" id="ARBA00022679"/>
    </source>
</evidence>
<dbReference type="GO" id="GO:0006271">
    <property type="term" value="P:DNA strand elongation involved in DNA replication"/>
    <property type="evidence" value="ECO:0007669"/>
    <property type="project" value="TreeGrafter"/>
</dbReference>
<evidence type="ECO:0000256" key="4">
    <source>
        <dbReference type="ARBA" id="ARBA00022490"/>
    </source>
</evidence>
<evidence type="ECO:0000259" key="13">
    <source>
        <dbReference type="Pfam" id="PF02768"/>
    </source>
</evidence>
<dbReference type="CDD" id="cd00140">
    <property type="entry name" value="beta_clamp"/>
    <property type="match status" value="1"/>
</dbReference>
<feature type="domain" description="DNA polymerase III beta sliding clamp C-terminal" evidence="13">
    <location>
        <begin position="243"/>
        <end position="360"/>
    </location>
</feature>
<dbReference type="InterPro" id="IPR022635">
    <property type="entry name" value="DNA_polIII_beta_C"/>
</dbReference>
<dbReference type="GO" id="GO:0003677">
    <property type="term" value="F:DNA binding"/>
    <property type="evidence" value="ECO:0007669"/>
    <property type="project" value="UniProtKB-UniRule"/>
</dbReference>